<evidence type="ECO:0000256" key="4">
    <source>
        <dbReference type="ARBA" id="ARBA00022960"/>
    </source>
</evidence>
<evidence type="ECO:0000313" key="11">
    <source>
        <dbReference type="EMBL" id="UGS33924.1"/>
    </source>
</evidence>
<sequence>MKRVAAALLVVAIAVAAAAWLVTDSRRHGSDAAAQRATVPRRLAQQTLANGPPAGDVIARQPLDVRLVGAADPVVIPFKHPPRSGLLFDLDTGRVLWRHQPERVLPIASLTKMMTALLVVENSRPDYRVRVTKQALAYEGSGLGVLPKGKLIRLETMLNGLLIVSGNDAAIALAQRIGGTVPKFVAMMNDKALALGLRCTRYAAPDGLTDRGNHSCAADLAALARAVLDEPRLARIVRRRSAILPFPIKGHKLYLYSHNPLIRTGYRGVTGIKTGYTDAAGRCLVASATRNGRRLGVVLLNSPDTERQARKLLDAGFRAER</sequence>
<reference evidence="11" key="1">
    <citation type="journal article" date="2022" name="Int. J. Syst. Evol. Microbiol.">
        <title>Pseudomonas aegrilactucae sp. nov. and Pseudomonas morbosilactucae sp. nov., pathogens causing bacterial rot of lettuce in Japan.</title>
        <authorList>
            <person name="Sawada H."/>
            <person name="Fujikawa T."/>
            <person name="Satou M."/>
        </authorList>
    </citation>
    <scope>NUCLEOTIDE SEQUENCE</scope>
    <source>
        <strain evidence="11">0166_1</strain>
    </source>
</reference>
<keyword evidence="6" id="KW-0961">Cell wall biogenesis/degradation</keyword>
<evidence type="ECO:0000256" key="6">
    <source>
        <dbReference type="ARBA" id="ARBA00023316"/>
    </source>
</evidence>
<evidence type="ECO:0000313" key="12">
    <source>
        <dbReference type="Proteomes" id="UP001162834"/>
    </source>
</evidence>
<evidence type="ECO:0000256" key="9">
    <source>
        <dbReference type="RuleBase" id="RU004016"/>
    </source>
</evidence>
<feature type="active site" description="Acyl-ester intermediate" evidence="7">
    <location>
        <position position="109"/>
    </location>
</feature>
<feature type="active site" description="Proton acceptor" evidence="7">
    <location>
        <position position="112"/>
    </location>
</feature>
<dbReference type="Gene3D" id="3.40.710.10">
    <property type="entry name" value="DD-peptidase/beta-lactamase superfamily"/>
    <property type="match status" value="1"/>
</dbReference>
<dbReference type="GO" id="GO:0009252">
    <property type="term" value="P:peptidoglycan biosynthetic process"/>
    <property type="evidence" value="ECO:0007669"/>
    <property type="project" value="UniProtKB-KW"/>
</dbReference>
<organism evidence="11 12">
    <name type="scientific">Capillimicrobium parvum</name>
    <dbReference type="NCBI Taxonomy" id="2884022"/>
    <lineage>
        <taxon>Bacteria</taxon>
        <taxon>Bacillati</taxon>
        <taxon>Actinomycetota</taxon>
        <taxon>Thermoleophilia</taxon>
        <taxon>Solirubrobacterales</taxon>
        <taxon>Capillimicrobiaceae</taxon>
        <taxon>Capillimicrobium</taxon>
    </lineage>
</organism>
<dbReference type="GO" id="GO:0008360">
    <property type="term" value="P:regulation of cell shape"/>
    <property type="evidence" value="ECO:0007669"/>
    <property type="project" value="UniProtKB-KW"/>
</dbReference>
<dbReference type="PANTHER" id="PTHR21581:SF6">
    <property type="entry name" value="TRAFFICKING PROTEIN PARTICLE COMPLEX SUBUNIT 12"/>
    <property type="match status" value="1"/>
</dbReference>
<feature type="domain" description="Peptidase S11 D-alanyl-D-alanine carboxypeptidase A N-terminal" evidence="10">
    <location>
        <begin position="83"/>
        <end position="302"/>
    </location>
</feature>
<proteinExistence type="inferred from homology"/>
<evidence type="ECO:0000256" key="3">
    <source>
        <dbReference type="ARBA" id="ARBA00022801"/>
    </source>
</evidence>
<protein>
    <recommendedName>
        <fullName evidence="10">Peptidase S11 D-alanyl-D-alanine carboxypeptidase A N-terminal domain-containing protein</fullName>
    </recommendedName>
</protein>
<dbReference type="PRINTS" id="PR00725">
    <property type="entry name" value="DADACBPTASE1"/>
</dbReference>
<dbReference type="SUPFAM" id="SSF56601">
    <property type="entry name" value="beta-lactamase/transpeptidase-like"/>
    <property type="match status" value="1"/>
</dbReference>
<evidence type="ECO:0000256" key="7">
    <source>
        <dbReference type="PIRSR" id="PIRSR618044-1"/>
    </source>
</evidence>
<dbReference type="PANTHER" id="PTHR21581">
    <property type="entry name" value="D-ALANYL-D-ALANINE CARBOXYPEPTIDASE"/>
    <property type="match status" value="1"/>
</dbReference>
<dbReference type="GO" id="GO:0006508">
    <property type="term" value="P:proteolysis"/>
    <property type="evidence" value="ECO:0007669"/>
    <property type="project" value="InterPro"/>
</dbReference>
<dbReference type="InterPro" id="IPR018044">
    <property type="entry name" value="Peptidase_S11"/>
</dbReference>
<accession>A0A9E6XSI0</accession>
<evidence type="ECO:0000256" key="1">
    <source>
        <dbReference type="ARBA" id="ARBA00007164"/>
    </source>
</evidence>
<dbReference type="EMBL" id="CP087164">
    <property type="protein sequence ID" value="UGS33924.1"/>
    <property type="molecule type" value="Genomic_DNA"/>
</dbReference>
<keyword evidence="12" id="KW-1185">Reference proteome</keyword>
<keyword evidence="2" id="KW-0732">Signal</keyword>
<evidence type="ECO:0000256" key="2">
    <source>
        <dbReference type="ARBA" id="ARBA00022729"/>
    </source>
</evidence>
<name>A0A9E6XSI0_9ACTN</name>
<evidence type="ECO:0000256" key="5">
    <source>
        <dbReference type="ARBA" id="ARBA00022984"/>
    </source>
</evidence>
<gene>
    <name evidence="11" type="ORF">DSM104329_00291</name>
</gene>
<dbReference type="Pfam" id="PF00768">
    <property type="entry name" value="Peptidase_S11"/>
    <property type="match status" value="1"/>
</dbReference>
<feature type="binding site" evidence="8">
    <location>
        <position position="273"/>
    </location>
    <ligand>
        <name>substrate</name>
    </ligand>
</feature>
<dbReference type="AlphaFoldDB" id="A0A9E6XSI0"/>
<dbReference type="GO" id="GO:0071555">
    <property type="term" value="P:cell wall organization"/>
    <property type="evidence" value="ECO:0007669"/>
    <property type="project" value="UniProtKB-KW"/>
</dbReference>
<dbReference type="GO" id="GO:0009002">
    <property type="term" value="F:serine-type D-Ala-D-Ala carboxypeptidase activity"/>
    <property type="evidence" value="ECO:0007669"/>
    <property type="project" value="InterPro"/>
</dbReference>
<dbReference type="KEGG" id="sbae:DSM104329_00291"/>
<evidence type="ECO:0000259" key="10">
    <source>
        <dbReference type="Pfam" id="PF00768"/>
    </source>
</evidence>
<evidence type="ECO:0000256" key="8">
    <source>
        <dbReference type="PIRSR" id="PIRSR618044-2"/>
    </source>
</evidence>
<comment type="similarity">
    <text evidence="1 9">Belongs to the peptidase S11 family.</text>
</comment>
<dbReference type="InterPro" id="IPR012338">
    <property type="entry name" value="Beta-lactam/transpept-like"/>
</dbReference>
<dbReference type="RefSeq" id="WP_259313612.1">
    <property type="nucleotide sequence ID" value="NZ_CP087164.1"/>
</dbReference>
<dbReference type="InterPro" id="IPR001967">
    <property type="entry name" value="Peptidase_S11_N"/>
</dbReference>
<keyword evidence="3" id="KW-0378">Hydrolase</keyword>
<keyword evidence="4" id="KW-0133">Cell shape</keyword>
<feature type="active site" evidence="7">
    <location>
        <position position="165"/>
    </location>
</feature>
<dbReference type="Proteomes" id="UP001162834">
    <property type="component" value="Chromosome"/>
</dbReference>
<keyword evidence="5" id="KW-0573">Peptidoglycan synthesis</keyword>